<keyword evidence="5" id="KW-0460">Magnesium</keyword>
<dbReference type="Proteomes" id="UP000006753">
    <property type="component" value="Unassembled WGS sequence"/>
</dbReference>
<sequence length="411" mass="45303">MHLSRIPCPSLRPAYPISLTQIPRPEHLRAIATSQTPRSHLHSRALIAKAIYAPRRAVMAVPKTELGKQYMSSSAKPVKKISEPRPSASILLISPRNEILLLHRVRTSSSFPSAHVFPGGNLSASQDGAIPGPEDEARHVDGRAYRVGAIRECFEESGILLARKKNGEGLLEIEDSVREQGRKDVHAGRVRFEEWVEGLGGVVDVDALLPFTRWVTPTNIPKRFTTQMYLYFLPLTQPISSLTPSSEIPTPTSDGGVEHTAALFAPCSTWLSLARANEIILFPPQFYLMHLLSPFLSPFLSPSLELSSQILQSQRDQVLHFLQGDGGDGKGILWADKVMSPTGFLMRKSDGRSVLALNRPGPELEARGEGRGGDEKRVVLVKFGKEGPRDVDVREKREVLAEERVEAGAKL</sequence>
<keyword evidence="9" id="KW-1185">Reference proteome</keyword>
<evidence type="ECO:0000256" key="1">
    <source>
        <dbReference type="ARBA" id="ARBA00001936"/>
    </source>
</evidence>
<dbReference type="STRING" id="1072389.K1WLA1"/>
<protein>
    <submittedName>
        <fullName evidence="8">NUDIX domain-containing protein</fullName>
    </submittedName>
</protein>
<organism evidence="8 9">
    <name type="scientific">Marssonina brunnea f. sp. multigermtubi (strain MB_m1)</name>
    <name type="common">Marssonina leaf spot fungus</name>
    <dbReference type="NCBI Taxonomy" id="1072389"/>
    <lineage>
        <taxon>Eukaryota</taxon>
        <taxon>Fungi</taxon>
        <taxon>Dikarya</taxon>
        <taxon>Ascomycota</taxon>
        <taxon>Pezizomycotina</taxon>
        <taxon>Leotiomycetes</taxon>
        <taxon>Helotiales</taxon>
        <taxon>Drepanopezizaceae</taxon>
        <taxon>Drepanopeziza</taxon>
    </lineage>
</organism>
<dbReference type="AlphaFoldDB" id="K1WLA1"/>
<dbReference type="OrthoDB" id="1695362at2759"/>
<name>K1WLA1_MARBU</name>
<dbReference type="HOGENOM" id="CLU_018689_0_0_1"/>
<evidence type="ECO:0000256" key="6">
    <source>
        <dbReference type="ARBA" id="ARBA00023211"/>
    </source>
</evidence>
<proteinExistence type="predicted"/>
<keyword evidence="6" id="KW-0464">Manganese</keyword>
<gene>
    <name evidence="8" type="ORF">MBM_03483</name>
</gene>
<evidence type="ECO:0000313" key="9">
    <source>
        <dbReference type="Proteomes" id="UP000006753"/>
    </source>
</evidence>
<dbReference type="PANTHER" id="PTHR12318">
    <property type="entry name" value="TESTOSTERONE-REGULATED PROTEIN RP2"/>
    <property type="match status" value="1"/>
</dbReference>
<dbReference type="eggNOG" id="KOG3904">
    <property type="taxonomic scope" value="Eukaryota"/>
</dbReference>
<dbReference type="EMBL" id="JH921433">
    <property type="protein sequence ID" value="EKD18490.1"/>
    <property type="molecule type" value="Genomic_DNA"/>
</dbReference>
<dbReference type="CDD" id="cd18870">
    <property type="entry name" value="NUDIX_AcylCoAdiphos_Nudt19"/>
    <property type="match status" value="1"/>
</dbReference>
<dbReference type="PANTHER" id="PTHR12318:SF0">
    <property type="entry name" value="ACYL-COENZYME A DIPHOSPHATASE NUDT19"/>
    <property type="match status" value="1"/>
</dbReference>
<dbReference type="GO" id="GO:0005739">
    <property type="term" value="C:mitochondrion"/>
    <property type="evidence" value="ECO:0007669"/>
    <property type="project" value="TreeGrafter"/>
</dbReference>
<keyword evidence="3" id="KW-0479">Metal-binding</keyword>
<dbReference type="PROSITE" id="PS51462">
    <property type="entry name" value="NUDIX"/>
    <property type="match status" value="1"/>
</dbReference>
<dbReference type="GO" id="GO:0016818">
    <property type="term" value="F:hydrolase activity, acting on acid anhydrides, in phosphorus-containing anhydrides"/>
    <property type="evidence" value="ECO:0007669"/>
    <property type="project" value="InterPro"/>
</dbReference>
<evidence type="ECO:0000256" key="5">
    <source>
        <dbReference type="ARBA" id="ARBA00022842"/>
    </source>
</evidence>
<keyword evidence="4" id="KW-0378">Hydrolase</keyword>
<feature type="domain" description="Nudix hydrolase" evidence="7">
    <location>
        <begin position="83"/>
        <end position="287"/>
    </location>
</feature>
<dbReference type="GeneID" id="18759418"/>
<evidence type="ECO:0000313" key="8">
    <source>
        <dbReference type="EMBL" id="EKD18490.1"/>
    </source>
</evidence>
<dbReference type="OMA" id="IIMFPPQ"/>
<accession>K1WLA1</accession>
<evidence type="ECO:0000256" key="2">
    <source>
        <dbReference type="ARBA" id="ARBA00001946"/>
    </source>
</evidence>
<dbReference type="InterPro" id="IPR039121">
    <property type="entry name" value="NUDT19"/>
</dbReference>
<comment type="cofactor">
    <cofactor evidence="2">
        <name>Mg(2+)</name>
        <dbReference type="ChEBI" id="CHEBI:18420"/>
    </cofactor>
</comment>
<reference evidence="8 9" key="1">
    <citation type="journal article" date="2012" name="BMC Genomics">
        <title>Sequencing the genome of Marssonina brunnea reveals fungus-poplar co-evolution.</title>
        <authorList>
            <person name="Zhu S."/>
            <person name="Cao Y.-Z."/>
            <person name="Jiang C."/>
            <person name="Tan B.-Y."/>
            <person name="Wang Z."/>
            <person name="Feng S."/>
            <person name="Zhang L."/>
            <person name="Su X.-H."/>
            <person name="Brejova B."/>
            <person name="Vinar T."/>
            <person name="Xu M."/>
            <person name="Wang M.-X."/>
            <person name="Zhang S.-G."/>
            <person name="Huang M.-R."/>
            <person name="Wu R."/>
            <person name="Zhou Y."/>
        </authorList>
    </citation>
    <scope>NUCLEOTIDE SEQUENCE [LARGE SCALE GENOMIC DNA]</scope>
    <source>
        <strain evidence="8 9">MB_m1</strain>
    </source>
</reference>
<dbReference type="KEGG" id="mbe:MBM_03483"/>
<evidence type="ECO:0000256" key="3">
    <source>
        <dbReference type="ARBA" id="ARBA00022723"/>
    </source>
</evidence>
<dbReference type="InterPro" id="IPR015797">
    <property type="entry name" value="NUDIX_hydrolase-like_dom_sf"/>
</dbReference>
<dbReference type="Gene3D" id="3.90.79.10">
    <property type="entry name" value="Nucleoside Triphosphate Pyrophosphohydrolase"/>
    <property type="match status" value="1"/>
</dbReference>
<comment type="cofactor">
    <cofactor evidence="1">
        <name>Mn(2+)</name>
        <dbReference type="ChEBI" id="CHEBI:29035"/>
    </cofactor>
</comment>
<dbReference type="InParanoid" id="K1WLA1"/>
<evidence type="ECO:0000259" key="7">
    <source>
        <dbReference type="PROSITE" id="PS51462"/>
    </source>
</evidence>
<dbReference type="GO" id="GO:0046872">
    <property type="term" value="F:metal ion binding"/>
    <property type="evidence" value="ECO:0007669"/>
    <property type="project" value="UniProtKB-KW"/>
</dbReference>
<dbReference type="InterPro" id="IPR000086">
    <property type="entry name" value="NUDIX_hydrolase_dom"/>
</dbReference>
<evidence type="ECO:0000256" key="4">
    <source>
        <dbReference type="ARBA" id="ARBA00022801"/>
    </source>
</evidence>
<dbReference type="SUPFAM" id="SSF55811">
    <property type="entry name" value="Nudix"/>
    <property type="match status" value="1"/>
</dbReference>